<comment type="pathway">
    <text evidence="7">Cell wall biogenesis; peptidoglycan biosynthesis.</text>
</comment>
<dbReference type="InterPro" id="IPR035911">
    <property type="entry name" value="MurE/MurF_N"/>
</dbReference>
<evidence type="ECO:0000256" key="1">
    <source>
        <dbReference type="ARBA" id="ARBA00005898"/>
    </source>
</evidence>
<accession>A0A917DFS0</accession>
<evidence type="ECO:0000313" key="11">
    <source>
        <dbReference type="EMBL" id="GGD34563.1"/>
    </source>
</evidence>
<keyword evidence="3 7" id="KW-0133">Cell shape</keyword>
<comment type="similarity">
    <text evidence="1">Belongs to the MurCDEF family. MurE subfamily.</text>
</comment>
<name>A0A917DFS0_9MICO</name>
<dbReference type="Pfam" id="PF08245">
    <property type="entry name" value="Mur_ligase_M"/>
    <property type="match status" value="1"/>
</dbReference>
<dbReference type="SUPFAM" id="SSF53623">
    <property type="entry name" value="MurD-like peptide ligases, catalytic domain"/>
    <property type="match status" value="1"/>
</dbReference>
<dbReference type="InterPro" id="IPR004101">
    <property type="entry name" value="Mur_ligase_C"/>
</dbReference>
<dbReference type="GO" id="GO:0005524">
    <property type="term" value="F:ATP binding"/>
    <property type="evidence" value="ECO:0007669"/>
    <property type="project" value="InterPro"/>
</dbReference>
<dbReference type="GO" id="GO:0071555">
    <property type="term" value="P:cell wall organization"/>
    <property type="evidence" value="ECO:0007669"/>
    <property type="project" value="UniProtKB-KW"/>
</dbReference>
<dbReference type="PANTHER" id="PTHR23135">
    <property type="entry name" value="MUR LIGASE FAMILY MEMBER"/>
    <property type="match status" value="1"/>
</dbReference>
<dbReference type="GO" id="GO:0008360">
    <property type="term" value="P:regulation of cell shape"/>
    <property type="evidence" value="ECO:0007669"/>
    <property type="project" value="UniProtKB-KW"/>
</dbReference>
<keyword evidence="5 7" id="KW-0131">Cell cycle</keyword>
<dbReference type="Pfam" id="PF01225">
    <property type="entry name" value="Mur_ligase"/>
    <property type="match status" value="1"/>
</dbReference>
<evidence type="ECO:0000256" key="7">
    <source>
        <dbReference type="RuleBase" id="RU004135"/>
    </source>
</evidence>
<feature type="domain" description="Mur ligase C-terminal" evidence="9">
    <location>
        <begin position="364"/>
        <end position="492"/>
    </location>
</feature>
<keyword evidence="12" id="KW-1185">Reference proteome</keyword>
<reference evidence="11" key="2">
    <citation type="submission" date="2020-09" db="EMBL/GenBank/DDBJ databases">
        <authorList>
            <person name="Sun Q."/>
            <person name="Zhou Y."/>
        </authorList>
    </citation>
    <scope>NUCLEOTIDE SEQUENCE</scope>
    <source>
        <strain evidence="11">CGMCC 1.15152</strain>
    </source>
</reference>
<dbReference type="NCBIfam" id="TIGR01085">
    <property type="entry name" value="murE"/>
    <property type="match status" value="1"/>
</dbReference>
<dbReference type="GO" id="GO:0005737">
    <property type="term" value="C:cytoplasm"/>
    <property type="evidence" value="ECO:0007669"/>
    <property type="project" value="UniProtKB-SubCell"/>
</dbReference>
<evidence type="ECO:0000313" key="12">
    <source>
        <dbReference type="Proteomes" id="UP000633205"/>
    </source>
</evidence>
<evidence type="ECO:0000259" key="10">
    <source>
        <dbReference type="Pfam" id="PF08245"/>
    </source>
</evidence>
<reference evidence="11" key="1">
    <citation type="journal article" date="2014" name="Int. J. Syst. Evol. Microbiol.">
        <title>Complete genome sequence of Corynebacterium casei LMG S-19264T (=DSM 44701T), isolated from a smear-ripened cheese.</title>
        <authorList>
            <consortium name="US DOE Joint Genome Institute (JGI-PGF)"/>
            <person name="Walter F."/>
            <person name="Albersmeier A."/>
            <person name="Kalinowski J."/>
            <person name="Ruckert C."/>
        </authorList>
    </citation>
    <scope>NUCLEOTIDE SEQUENCE</scope>
    <source>
        <strain evidence="11">CGMCC 1.15152</strain>
    </source>
</reference>
<evidence type="ECO:0000256" key="5">
    <source>
        <dbReference type="ARBA" id="ARBA00023306"/>
    </source>
</evidence>
<dbReference type="Gene3D" id="3.40.1190.10">
    <property type="entry name" value="Mur-like, catalytic domain"/>
    <property type="match status" value="1"/>
</dbReference>
<evidence type="ECO:0000256" key="2">
    <source>
        <dbReference type="ARBA" id="ARBA00022618"/>
    </source>
</evidence>
<evidence type="ECO:0000259" key="8">
    <source>
        <dbReference type="Pfam" id="PF01225"/>
    </source>
</evidence>
<dbReference type="EMBL" id="BMHO01000001">
    <property type="protein sequence ID" value="GGD34563.1"/>
    <property type="molecule type" value="Genomic_DNA"/>
</dbReference>
<evidence type="ECO:0000259" key="9">
    <source>
        <dbReference type="Pfam" id="PF02875"/>
    </source>
</evidence>
<dbReference type="SUPFAM" id="SSF63418">
    <property type="entry name" value="MurE/MurF N-terminal domain"/>
    <property type="match status" value="1"/>
</dbReference>
<dbReference type="Gene3D" id="3.40.1390.10">
    <property type="entry name" value="MurE/MurF, N-terminal domain"/>
    <property type="match status" value="1"/>
</dbReference>
<feature type="domain" description="Mur ligase N-terminal catalytic" evidence="8">
    <location>
        <begin position="42"/>
        <end position="108"/>
    </location>
</feature>
<dbReference type="GO" id="GO:0016881">
    <property type="term" value="F:acid-amino acid ligase activity"/>
    <property type="evidence" value="ECO:0007669"/>
    <property type="project" value="InterPro"/>
</dbReference>
<dbReference type="AlphaFoldDB" id="A0A917DFS0"/>
<dbReference type="GO" id="GO:0051301">
    <property type="term" value="P:cell division"/>
    <property type="evidence" value="ECO:0007669"/>
    <property type="project" value="UniProtKB-KW"/>
</dbReference>
<proteinExistence type="inferred from homology"/>
<comment type="subcellular location">
    <subcellularLocation>
        <location evidence="7">Cytoplasm</location>
    </subcellularLocation>
</comment>
<keyword evidence="11" id="KW-0436">Ligase</keyword>
<organism evidence="11 12">
    <name type="scientific">Microbacterium faecale</name>
    <dbReference type="NCBI Taxonomy" id="1804630"/>
    <lineage>
        <taxon>Bacteria</taxon>
        <taxon>Bacillati</taxon>
        <taxon>Actinomycetota</taxon>
        <taxon>Actinomycetes</taxon>
        <taxon>Micrococcales</taxon>
        <taxon>Microbacteriaceae</taxon>
        <taxon>Microbacterium</taxon>
    </lineage>
</organism>
<dbReference type="SUPFAM" id="SSF53244">
    <property type="entry name" value="MurD-like peptide ligases, peptide-binding domain"/>
    <property type="match status" value="1"/>
</dbReference>
<feature type="domain" description="Mur ligase central" evidence="10">
    <location>
        <begin position="133"/>
        <end position="338"/>
    </location>
</feature>
<gene>
    <name evidence="11" type="primary">murE</name>
    <name evidence="11" type="ORF">GCM10010915_13700</name>
</gene>
<evidence type="ECO:0000256" key="4">
    <source>
        <dbReference type="ARBA" id="ARBA00022984"/>
    </source>
</evidence>
<comment type="caution">
    <text evidence="11">The sequence shown here is derived from an EMBL/GenBank/DDBJ whole genome shotgun (WGS) entry which is preliminary data.</text>
</comment>
<dbReference type="InterPro" id="IPR000713">
    <property type="entry name" value="Mur_ligase_N"/>
</dbReference>
<dbReference type="InterPro" id="IPR036565">
    <property type="entry name" value="Mur-like_cat_sf"/>
</dbReference>
<dbReference type="PANTHER" id="PTHR23135:SF4">
    <property type="entry name" value="UDP-N-ACETYLMURAMOYL-L-ALANYL-D-GLUTAMATE--2,6-DIAMINOPIMELATE LIGASE MURE HOMOLOG, CHLOROPLASTIC"/>
    <property type="match status" value="1"/>
</dbReference>
<sequence length="536" mass="56655">MIETPHIRRTPPVMLRPERPTASRLTDLADHVGGTATSDVDVTGVTVSSTDLVPGDLFVAIRGANRHGAEFAADAARNGASAILTDSDGAEIASGSGLPALVVADPRGVLGDVAMAVYRTGPEDELPLLLATTGTNGKTSVTHLLEGMLTQIGVVSGASTSAERVVADERVVAGLTSPEASELHALMGRMRERDVEAFAVEVSAQAVTRRRVEKVIWDVIGFTNLTHEHLDDYGDMETYYRAKAPLFTSARSRRAVISLDSAAGDRIASEADIPVTTIATFGIATPTAYDHAHWHVEVTSEQQSGTGFRLTGPGGRVLETIVPVIGAHMAANAGLGIVMMLEAGYAWDRIAAALADGIHAWVPGRTQLVSGSDGPAVYVDFGHTPDAFEKTLAAVRRVTPGKVLMLFGADGDRDTTKRADMARAAVAGSDITVITDHHPRHEDAASIRATLMNAARAADPDHELHEVSPPEAAIVTAVSLVGDGDAILWAGPGHQNYRDIAGVQWGYSARELSRRALIAAGWPAPDRVWPNPYLDD</sequence>
<evidence type="ECO:0000256" key="6">
    <source>
        <dbReference type="ARBA" id="ARBA00023316"/>
    </source>
</evidence>
<dbReference type="Proteomes" id="UP000633205">
    <property type="component" value="Unassembled WGS sequence"/>
</dbReference>
<keyword evidence="6 7" id="KW-0961">Cell wall biogenesis/degradation</keyword>
<dbReference type="Gene3D" id="3.90.190.20">
    <property type="entry name" value="Mur ligase, C-terminal domain"/>
    <property type="match status" value="1"/>
</dbReference>
<evidence type="ECO:0000256" key="3">
    <source>
        <dbReference type="ARBA" id="ARBA00022960"/>
    </source>
</evidence>
<dbReference type="InterPro" id="IPR013221">
    <property type="entry name" value="Mur_ligase_cen"/>
</dbReference>
<keyword evidence="2 7" id="KW-0132">Cell division</keyword>
<protein>
    <submittedName>
        <fullName evidence="11">UDP-N-acetylmuramoyl-L-alanyl-D-glutamate--2, 6-diaminopimelate ligase</fullName>
    </submittedName>
</protein>
<dbReference type="GO" id="GO:0009252">
    <property type="term" value="P:peptidoglycan biosynthetic process"/>
    <property type="evidence" value="ECO:0007669"/>
    <property type="project" value="UniProtKB-KW"/>
</dbReference>
<keyword evidence="4 7" id="KW-0573">Peptidoglycan synthesis</keyword>
<dbReference type="InterPro" id="IPR005761">
    <property type="entry name" value="UDP-N-AcMur-Glu-dNH2Pim_ligase"/>
</dbReference>
<dbReference type="InterPro" id="IPR036615">
    <property type="entry name" value="Mur_ligase_C_dom_sf"/>
</dbReference>
<dbReference type="Pfam" id="PF02875">
    <property type="entry name" value="Mur_ligase_C"/>
    <property type="match status" value="1"/>
</dbReference>